<feature type="chain" id="PRO_5042082288" evidence="1">
    <location>
        <begin position="26"/>
        <end position="236"/>
    </location>
</feature>
<comment type="caution">
    <text evidence="2">The sequence shown here is derived from an EMBL/GenBank/DDBJ whole genome shotgun (WGS) entry which is preliminary data.</text>
</comment>
<name>A0AAD7H341_MYCRO</name>
<proteinExistence type="predicted"/>
<accession>A0AAD7H341</accession>
<dbReference type="Proteomes" id="UP001221757">
    <property type="component" value="Unassembled WGS sequence"/>
</dbReference>
<sequence length="236" mass="26207">MWYSSIVRLVSIISVSSVLVWAAAAAPVPDSKKTVLAAWSAADQFTELDLATHGPEESLDTIEARIFSARDSPGPRAHVDMAQTKPYGTHTVKKRIFYNLVIFEDEEDTLGIWETFTKVAPVGTLDVIFPTVDFRWAPVGTDVICSTVCWFSGFSPPVYGVSVDVLNKHQSGARWSTRLRPVELRFSTVMLNDGMKSKNSGSPKALIKILEQEKLGNMKEGWRGQFKKRILSTKGK</sequence>
<keyword evidence="3" id="KW-1185">Reference proteome</keyword>
<evidence type="ECO:0000313" key="2">
    <source>
        <dbReference type="EMBL" id="KAJ7710468.1"/>
    </source>
</evidence>
<feature type="signal peptide" evidence="1">
    <location>
        <begin position="1"/>
        <end position="25"/>
    </location>
</feature>
<evidence type="ECO:0000256" key="1">
    <source>
        <dbReference type="SAM" id="SignalP"/>
    </source>
</evidence>
<gene>
    <name evidence="2" type="ORF">B0H17DRAFT_1223570</name>
</gene>
<reference evidence="2" key="1">
    <citation type="submission" date="2023-03" db="EMBL/GenBank/DDBJ databases">
        <title>Massive genome expansion in bonnet fungi (Mycena s.s.) driven by repeated elements and novel gene families across ecological guilds.</title>
        <authorList>
            <consortium name="Lawrence Berkeley National Laboratory"/>
            <person name="Harder C.B."/>
            <person name="Miyauchi S."/>
            <person name="Viragh M."/>
            <person name="Kuo A."/>
            <person name="Thoen E."/>
            <person name="Andreopoulos B."/>
            <person name="Lu D."/>
            <person name="Skrede I."/>
            <person name="Drula E."/>
            <person name="Henrissat B."/>
            <person name="Morin E."/>
            <person name="Kohler A."/>
            <person name="Barry K."/>
            <person name="LaButti K."/>
            <person name="Morin E."/>
            <person name="Salamov A."/>
            <person name="Lipzen A."/>
            <person name="Mereny Z."/>
            <person name="Hegedus B."/>
            <person name="Baldrian P."/>
            <person name="Stursova M."/>
            <person name="Weitz H."/>
            <person name="Taylor A."/>
            <person name="Grigoriev I.V."/>
            <person name="Nagy L.G."/>
            <person name="Martin F."/>
            <person name="Kauserud H."/>
        </authorList>
    </citation>
    <scope>NUCLEOTIDE SEQUENCE</scope>
    <source>
        <strain evidence="2">CBHHK067</strain>
    </source>
</reference>
<protein>
    <submittedName>
        <fullName evidence="2">Uncharacterized protein</fullName>
    </submittedName>
</protein>
<organism evidence="2 3">
    <name type="scientific">Mycena rosella</name>
    <name type="common">Pink bonnet</name>
    <name type="synonym">Agaricus rosellus</name>
    <dbReference type="NCBI Taxonomy" id="1033263"/>
    <lineage>
        <taxon>Eukaryota</taxon>
        <taxon>Fungi</taxon>
        <taxon>Dikarya</taxon>
        <taxon>Basidiomycota</taxon>
        <taxon>Agaricomycotina</taxon>
        <taxon>Agaricomycetes</taxon>
        <taxon>Agaricomycetidae</taxon>
        <taxon>Agaricales</taxon>
        <taxon>Marasmiineae</taxon>
        <taxon>Mycenaceae</taxon>
        <taxon>Mycena</taxon>
    </lineage>
</organism>
<dbReference type="AlphaFoldDB" id="A0AAD7H341"/>
<evidence type="ECO:0000313" key="3">
    <source>
        <dbReference type="Proteomes" id="UP001221757"/>
    </source>
</evidence>
<dbReference type="EMBL" id="JARKIE010000001">
    <property type="protein sequence ID" value="KAJ7710468.1"/>
    <property type="molecule type" value="Genomic_DNA"/>
</dbReference>
<keyword evidence="1" id="KW-0732">Signal</keyword>